<name>A0A6L6JDI9_9RHOB</name>
<dbReference type="InterPro" id="IPR036465">
    <property type="entry name" value="vWFA_dom_sf"/>
</dbReference>
<accession>A0A6L6JDI9</accession>
<dbReference type="InterPro" id="IPR002035">
    <property type="entry name" value="VWF_A"/>
</dbReference>
<dbReference type="OrthoDB" id="8456929at2"/>
<dbReference type="RefSeq" id="WP_155095338.1">
    <property type="nucleotide sequence ID" value="NZ_WMIE01000004.1"/>
</dbReference>
<dbReference type="Pfam" id="PF13519">
    <property type="entry name" value="VWA_2"/>
    <property type="match status" value="1"/>
</dbReference>
<dbReference type="PROSITE" id="PS50234">
    <property type="entry name" value="VWFA"/>
    <property type="match status" value="1"/>
</dbReference>
<dbReference type="Gene3D" id="3.40.50.410">
    <property type="entry name" value="von Willebrand factor, type A domain"/>
    <property type="match status" value="1"/>
</dbReference>
<reference evidence="2 3" key="1">
    <citation type="submission" date="2019-11" db="EMBL/GenBank/DDBJ databases">
        <authorList>
            <person name="Dong K."/>
        </authorList>
    </citation>
    <scope>NUCLEOTIDE SEQUENCE [LARGE SCALE GENOMIC DNA]</scope>
    <source>
        <strain evidence="2 3">NBRC 111993</strain>
    </source>
</reference>
<dbReference type="AlphaFoldDB" id="A0A6L6JDI9"/>
<dbReference type="CDD" id="cd00198">
    <property type="entry name" value="vWFA"/>
    <property type="match status" value="1"/>
</dbReference>
<evidence type="ECO:0000259" key="1">
    <source>
        <dbReference type="PROSITE" id="PS50234"/>
    </source>
</evidence>
<gene>
    <name evidence="2" type="ORF">GL286_09600</name>
</gene>
<comment type="caution">
    <text evidence="2">The sequence shown here is derived from an EMBL/GenBank/DDBJ whole genome shotgun (WGS) entry which is preliminary data.</text>
</comment>
<keyword evidence="3" id="KW-1185">Reference proteome</keyword>
<organism evidence="2 3">
    <name type="scientific">Paracoccus aestuariivivens</name>
    <dbReference type="NCBI Taxonomy" id="1820333"/>
    <lineage>
        <taxon>Bacteria</taxon>
        <taxon>Pseudomonadati</taxon>
        <taxon>Pseudomonadota</taxon>
        <taxon>Alphaproteobacteria</taxon>
        <taxon>Rhodobacterales</taxon>
        <taxon>Paracoccaceae</taxon>
        <taxon>Paracoccus</taxon>
    </lineage>
</organism>
<protein>
    <submittedName>
        <fullName evidence="2">VWA domain-containing protein</fullName>
    </submittedName>
</protein>
<dbReference type="EMBL" id="WMIE01000004">
    <property type="protein sequence ID" value="MTH77981.1"/>
    <property type="molecule type" value="Genomic_DNA"/>
</dbReference>
<feature type="domain" description="VWFA" evidence="1">
    <location>
        <begin position="90"/>
        <end position="267"/>
    </location>
</feature>
<dbReference type="SUPFAM" id="SSF53300">
    <property type="entry name" value="vWA-like"/>
    <property type="match status" value="1"/>
</dbReference>
<sequence>MILLRPWWLLALPVLLLIAALVFRRPAGSGGWQTVLAPRMLAGMTALGWIDHGSKWSRAMPLAGAVALVLGLSGPATPKSDTPVFAQSDAVLLALDMSASVTSGNRAQALADLQAAAARIVGQLVGRPVGLILYAGEAYIAAAPTTDPAVLDSLIAVLDSQTMPDKSSNPAAALSLAQEMLVGTPRADLVLISDGGGISASAKAEAARLRASGVRIWALTVDGNPASDPTALQSIEPQRISPANAPEAVIAALDRAGLGQDPVTRALHYRDLGPFLAALAMLPMLVRFRRRA</sequence>
<proteinExistence type="predicted"/>
<evidence type="ECO:0000313" key="3">
    <source>
        <dbReference type="Proteomes" id="UP000478183"/>
    </source>
</evidence>
<dbReference type="Proteomes" id="UP000478183">
    <property type="component" value="Unassembled WGS sequence"/>
</dbReference>
<evidence type="ECO:0000313" key="2">
    <source>
        <dbReference type="EMBL" id="MTH77981.1"/>
    </source>
</evidence>